<dbReference type="Gene3D" id="1.10.760.10">
    <property type="entry name" value="Cytochrome c-like domain"/>
    <property type="match status" value="1"/>
</dbReference>
<dbReference type="PANTHER" id="PTHR19328:SF13">
    <property type="entry name" value="HIPL1 PROTEIN"/>
    <property type="match status" value="1"/>
</dbReference>
<comment type="caution">
    <text evidence="6">The sequence shown here is derived from an EMBL/GenBank/DDBJ whole genome shotgun (WGS) entry which is preliminary data.</text>
</comment>
<dbReference type="SUPFAM" id="SSF50952">
    <property type="entry name" value="Soluble quinoprotein glucose dehydrogenase"/>
    <property type="match status" value="1"/>
</dbReference>
<organism evidence="6 7">
    <name type="scientific">Algoriphagus aquaeductus</name>
    <dbReference type="NCBI Taxonomy" id="475299"/>
    <lineage>
        <taxon>Bacteria</taxon>
        <taxon>Pseudomonadati</taxon>
        <taxon>Bacteroidota</taxon>
        <taxon>Cytophagia</taxon>
        <taxon>Cytophagales</taxon>
        <taxon>Cyclobacteriaceae</taxon>
        <taxon>Algoriphagus</taxon>
    </lineage>
</organism>
<evidence type="ECO:0000259" key="5">
    <source>
        <dbReference type="PROSITE" id="PS51007"/>
    </source>
</evidence>
<dbReference type="PROSITE" id="PS51007">
    <property type="entry name" value="CYTC"/>
    <property type="match status" value="1"/>
</dbReference>
<dbReference type="InterPro" id="IPR011041">
    <property type="entry name" value="Quinoprot_gluc/sorb_DH_b-prop"/>
</dbReference>
<keyword evidence="3 4" id="KW-0408">Iron</keyword>
<dbReference type="PROSITE" id="PS51257">
    <property type="entry name" value="PROKAR_LIPOPROTEIN"/>
    <property type="match status" value="1"/>
</dbReference>
<keyword evidence="7" id="KW-1185">Reference proteome</keyword>
<sequence length="494" mass="54472">MSKNWFFALAFLASCQSKLPELVLEQLDTIQLATSTLKVEVLADSLNVPWDLEVDSEGFLWIAEQEGKVSRINLQTGEQRYLLQIPEVWKVRTSGLLGMVSHPDFSKNPFLYLNYTVKNDSLIRSKLVRYTYKGDTLMEPKVLLEIEGGTSHNGSRLAFGPDGKLYWATGDKHDYTYAQNREKLNGKILRLNPDGSIPADNPDPNSAVWAWGFRNMQGLAFSSSGLLYTSEHGDAIEDEVNLIQKSGNYGWPAIEGKQDLSAELEFAAANQTIEPIRSWTPVIAPAGMTYYGSEAIPEWKNTLLLTTLKGKSLRILFLSADGQSIPSEEILFENRYGRLRDVAEGQDGAIYLSTSNQDWNPQPGFPLPGDDKILKISPTQRQSTNSISPVKATEVVALDGKQLYQSYCASCHKADGAGVEGVFPALAKNPLVSGDPKPLIELLLQGKTSANGAQAMPAFSFLDNREAAEILNYIRSAWGNPSSPISSTQIESLR</sequence>
<dbReference type="OrthoDB" id="9770043at2"/>
<keyword evidence="2 4" id="KW-0479">Metal-binding</keyword>
<dbReference type="AlphaFoldDB" id="A0A326S6H2"/>
<dbReference type="PANTHER" id="PTHR19328">
    <property type="entry name" value="HEDGEHOG-INTERACTING PROTEIN"/>
    <property type="match status" value="1"/>
</dbReference>
<dbReference type="SUPFAM" id="SSF46626">
    <property type="entry name" value="Cytochrome c"/>
    <property type="match status" value="1"/>
</dbReference>
<dbReference type="GO" id="GO:0009055">
    <property type="term" value="F:electron transfer activity"/>
    <property type="evidence" value="ECO:0007669"/>
    <property type="project" value="InterPro"/>
</dbReference>
<dbReference type="GO" id="GO:0020037">
    <property type="term" value="F:heme binding"/>
    <property type="evidence" value="ECO:0007669"/>
    <property type="project" value="InterPro"/>
</dbReference>
<accession>A0A326S6H2</accession>
<proteinExistence type="predicted"/>
<name>A0A326S6H2_9BACT</name>
<dbReference type="Gene3D" id="2.120.10.30">
    <property type="entry name" value="TolB, C-terminal domain"/>
    <property type="match status" value="1"/>
</dbReference>
<keyword evidence="1 4" id="KW-0349">Heme</keyword>
<dbReference type="InterPro" id="IPR011042">
    <property type="entry name" value="6-blade_b-propeller_TolB-like"/>
</dbReference>
<evidence type="ECO:0000313" key="6">
    <source>
        <dbReference type="EMBL" id="PZV87162.1"/>
    </source>
</evidence>
<dbReference type="Pfam" id="PF07995">
    <property type="entry name" value="GSDH"/>
    <property type="match status" value="1"/>
</dbReference>
<dbReference type="InterPro" id="IPR036909">
    <property type="entry name" value="Cyt_c-like_dom_sf"/>
</dbReference>
<evidence type="ECO:0000256" key="2">
    <source>
        <dbReference type="ARBA" id="ARBA00022723"/>
    </source>
</evidence>
<dbReference type="RefSeq" id="WP_111390854.1">
    <property type="nucleotide sequence ID" value="NZ_QKTX01000001.1"/>
</dbReference>
<evidence type="ECO:0000256" key="4">
    <source>
        <dbReference type="PROSITE-ProRule" id="PRU00433"/>
    </source>
</evidence>
<reference evidence="6 7" key="1">
    <citation type="submission" date="2018-06" db="EMBL/GenBank/DDBJ databases">
        <title>Genomic Encyclopedia of Archaeal and Bacterial Type Strains, Phase II (KMG-II): from individual species to whole genera.</title>
        <authorList>
            <person name="Goeker M."/>
        </authorList>
    </citation>
    <scope>NUCLEOTIDE SEQUENCE [LARGE SCALE GENOMIC DNA]</scope>
    <source>
        <strain evidence="6 7">T4</strain>
    </source>
</reference>
<evidence type="ECO:0000256" key="1">
    <source>
        <dbReference type="ARBA" id="ARBA00022617"/>
    </source>
</evidence>
<gene>
    <name evidence="6" type="ORF">CLV31_10134</name>
</gene>
<evidence type="ECO:0000313" key="7">
    <source>
        <dbReference type="Proteomes" id="UP000248917"/>
    </source>
</evidence>
<feature type="domain" description="Cytochrome c" evidence="5">
    <location>
        <begin position="395"/>
        <end position="478"/>
    </location>
</feature>
<dbReference type="Pfam" id="PF13442">
    <property type="entry name" value="Cytochrome_CBB3"/>
    <property type="match status" value="1"/>
</dbReference>
<dbReference type="InterPro" id="IPR012938">
    <property type="entry name" value="Glc/Sorbosone_DH"/>
</dbReference>
<dbReference type="Proteomes" id="UP000248917">
    <property type="component" value="Unassembled WGS sequence"/>
</dbReference>
<dbReference type="EMBL" id="QKTX01000001">
    <property type="protein sequence ID" value="PZV87162.1"/>
    <property type="molecule type" value="Genomic_DNA"/>
</dbReference>
<dbReference type="InterPro" id="IPR009056">
    <property type="entry name" value="Cyt_c-like_dom"/>
</dbReference>
<evidence type="ECO:0000256" key="3">
    <source>
        <dbReference type="ARBA" id="ARBA00023004"/>
    </source>
</evidence>
<dbReference type="GO" id="GO:0046872">
    <property type="term" value="F:metal ion binding"/>
    <property type="evidence" value="ECO:0007669"/>
    <property type="project" value="UniProtKB-KW"/>
</dbReference>
<protein>
    <submittedName>
        <fullName evidence="6">Glucose/arabinose dehydrogenase</fullName>
    </submittedName>
</protein>